<organism evidence="1">
    <name type="scientific">Hyperionvirus sp</name>
    <dbReference type="NCBI Taxonomy" id="2487770"/>
    <lineage>
        <taxon>Viruses</taxon>
        <taxon>Varidnaviria</taxon>
        <taxon>Bamfordvirae</taxon>
        <taxon>Nucleocytoviricota</taxon>
        <taxon>Megaviricetes</taxon>
        <taxon>Imitervirales</taxon>
        <taxon>Mimiviridae</taxon>
        <taxon>Klosneuvirinae</taxon>
    </lineage>
</organism>
<feature type="non-terminal residue" evidence="1">
    <location>
        <position position="88"/>
    </location>
</feature>
<proteinExistence type="predicted"/>
<name>A0A3G5AFQ6_9VIRU</name>
<accession>A0A3G5AFQ6</accession>
<gene>
    <name evidence="1" type="ORF">Hyperionvirus35_19</name>
</gene>
<dbReference type="EMBL" id="MK072417">
    <property type="protein sequence ID" value="AYV84723.1"/>
    <property type="molecule type" value="Genomic_DNA"/>
</dbReference>
<reference evidence="1" key="1">
    <citation type="submission" date="2018-10" db="EMBL/GenBank/DDBJ databases">
        <title>Hidden diversity of soil giant viruses.</title>
        <authorList>
            <person name="Schulz F."/>
            <person name="Alteio L."/>
            <person name="Goudeau D."/>
            <person name="Ryan E.M."/>
            <person name="Malmstrom R.R."/>
            <person name="Blanchard J."/>
            <person name="Woyke T."/>
        </authorList>
    </citation>
    <scope>NUCLEOTIDE SEQUENCE</scope>
    <source>
        <strain evidence="1">HYV1</strain>
    </source>
</reference>
<protein>
    <submittedName>
        <fullName evidence="1">Uncharacterized protein</fullName>
    </submittedName>
</protein>
<evidence type="ECO:0000313" key="1">
    <source>
        <dbReference type="EMBL" id="AYV84723.1"/>
    </source>
</evidence>
<sequence length="88" mass="10395">MASSIDQSAALADVRSRLLWETDRADRATAEAKYYLETSDKWFKEADKLKDVIAELGRSIRYEKEVGDRLGQDYAYRERDREREMKQE</sequence>